<sequence>MAASFGIRSAFVSYNLVRSAPIPRNFQTFKTLKIFHRRTGASVNQLSKSFCHNDQLNDQNSTKDVPAEERSTNDMEGPSFFAPVSPDRASHEMLMITKPNQPLDAHVLRVAIIGSPNAGKSTLINSLLGRRIFSVSKKVHTTRTKATAVVTSGRTQIIILDTPGIVSFKHGRKHHLPRPLLVDPKNVLEEADIVAVLVDAGNKWTCNTLDPNIMMALHQKQDVPAVLVLNKVDLLKNKQLLFEIVSDLTEGVVGGKEFDLGKNWSNVKDKSLEREENVLKEREKRDRFEEILDDRTKLEESQKLQRETDGTTNGDNSNLDSECFSRESIENVRHGHVEEGDYFFEDGSSQTTSRLVNRTNCDSLYSSSSVDKGDEIIRGMEDNYQEFQDETEQSASSLEMENVQTEEGEDNSCVLSHTSGCGNAETTQRPSLQLSLQLGDSQKEATMLEFIGHLNEIDGKKMYSKSVKEDSVDEEDLAKQRRKELNELMKSFKHKQGWPKFKEVFMISALNKDGVDNLKDYFIHMAKPGYWEYHSDTVTDLPPEEIVNDAIREKLLEHLPQEVPYKVTQVNELWKVGEDGELQIYHRLICHKKTHVGMIERRMGNIVQDATQDLMNAFHCEVLLKVYVTFQKH</sequence>
<dbReference type="GO" id="GO:0043024">
    <property type="term" value="F:ribosomal small subunit binding"/>
    <property type="evidence" value="ECO:0007669"/>
    <property type="project" value="TreeGrafter"/>
</dbReference>
<dbReference type="Gene3D" id="3.40.50.300">
    <property type="entry name" value="P-loop containing nucleotide triphosphate hydrolases"/>
    <property type="match status" value="1"/>
</dbReference>
<reference evidence="9" key="1">
    <citation type="submission" date="2021-10" db="EMBL/GenBank/DDBJ databases">
        <title>Tropical sea cucumber genome reveals ecological adaptation and Cuvierian tubules defense mechanism.</title>
        <authorList>
            <person name="Chen T."/>
        </authorList>
    </citation>
    <scope>NUCLEOTIDE SEQUENCE</scope>
    <source>
        <strain evidence="9">Nanhai2018</strain>
        <tissue evidence="9">Muscle</tissue>
    </source>
</reference>
<dbReference type="PRINTS" id="PR00326">
    <property type="entry name" value="GTP1OBG"/>
</dbReference>
<dbReference type="CDD" id="cd04163">
    <property type="entry name" value="Era"/>
    <property type="match status" value="1"/>
</dbReference>
<dbReference type="InterPro" id="IPR005225">
    <property type="entry name" value="Small_GTP-bd"/>
</dbReference>
<keyword evidence="3 6" id="KW-0547">Nucleotide-binding</keyword>
<dbReference type="InterPro" id="IPR027417">
    <property type="entry name" value="P-loop_NTPase"/>
</dbReference>
<dbReference type="CDD" id="cd22534">
    <property type="entry name" value="KH-II_Era"/>
    <property type="match status" value="1"/>
</dbReference>
<evidence type="ECO:0000313" key="9">
    <source>
        <dbReference type="EMBL" id="KAJ8043786.1"/>
    </source>
</evidence>
<dbReference type="InterPro" id="IPR009019">
    <property type="entry name" value="KH_sf_prok-type"/>
</dbReference>
<feature type="compositionally biased region" description="Basic and acidic residues" evidence="7">
    <location>
        <begin position="299"/>
        <end position="309"/>
    </location>
</feature>
<proteinExistence type="inferred from homology"/>
<dbReference type="AlphaFoldDB" id="A0A9Q1HG56"/>
<name>A0A9Q1HG56_HOLLE</name>
<dbReference type="Proteomes" id="UP001152320">
    <property type="component" value="Chromosome 4"/>
</dbReference>
<dbReference type="GO" id="GO:0005759">
    <property type="term" value="C:mitochondrial matrix"/>
    <property type="evidence" value="ECO:0007669"/>
    <property type="project" value="TreeGrafter"/>
</dbReference>
<dbReference type="FunFam" id="3.40.50.300:FF:002220">
    <property type="entry name" value="GTPase Era, mitochondrial"/>
    <property type="match status" value="1"/>
</dbReference>
<evidence type="ECO:0000256" key="2">
    <source>
        <dbReference type="ARBA" id="ARBA00019149"/>
    </source>
</evidence>
<feature type="region of interest" description="G3" evidence="6">
    <location>
        <begin position="161"/>
        <end position="164"/>
    </location>
</feature>
<accession>A0A9Q1HG56</accession>
<dbReference type="OrthoDB" id="8954335at2759"/>
<dbReference type="GO" id="GO:0000028">
    <property type="term" value="P:ribosomal small subunit assembly"/>
    <property type="evidence" value="ECO:0007669"/>
    <property type="project" value="TreeGrafter"/>
</dbReference>
<feature type="region of interest" description="G1" evidence="6">
    <location>
        <begin position="114"/>
        <end position="121"/>
    </location>
</feature>
<feature type="region of interest" description="Disordered" evidence="7">
    <location>
        <begin position="299"/>
        <end position="322"/>
    </location>
</feature>
<evidence type="ECO:0000256" key="4">
    <source>
        <dbReference type="ARBA" id="ARBA00023134"/>
    </source>
</evidence>
<feature type="region of interest" description="G4" evidence="6">
    <location>
        <begin position="230"/>
        <end position="233"/>
    </location>
</feature>
<feature type="compositionally biased region" description="Polar residues" evidence="7">
    <location>
        <begin position="52"/>
        <end position="63"/>
    </location>
</feature>
<dbReference type="EMBL" id="JAIZAY010000004">
    <property type="protein sequence ID" value="KAJ8043786.1"/>
    <property type="molecule type" value="Genomic_DNA"/>
</dbReference>
<dbReference type="InterPro" id="IPR005662">
    <property type="entry name" value="GTPase_Era-like"/>
</dbReference>
<dbReference type="InterPro" id="IPR015946">
    <property type="entry name" value="KH_dom-like_a/b"/>
</dbReference>
<dbReference type="InterPro" id="IPR006073">
    <property type="entry name" value="GTP-bd"/>
</dbReference>
<keyword evidence="4 6" id="KW-0342">GTP-binding</keyword>
<dbReference type="GO" id="GO:0019843">
    <property type="term" value="F:rRNA binding"/>
    <property type="evidence" value="ECO:0007669"/>
    <property type="project" value="TreeGrafter"/>
</dbReference>
<organism evidence="9 10">
    <name type="scientific">Holothuria leucospilota</name>
    <name type="common">Black long sea cucumber</name>
    <name type="synonym">Mertensiothuria leucospilota</name>
    <dbReference type="NCBI Taxonomy" id="206669"/>
    <lineage>
        <taxon>Eukaryota</taxon>
        <taxon>Metazoa</taxon>
        <taxon>Echinodermata</taxon>
        <taxon>Eleutherozoa</taxon>
        <taxon>Echinozoa</taxon>
        <taxon>Holothuroidea</taxon>
        <taxon>Aspidochirotacea</taxon>
        <taxon>Aspidochirotida</taxon>
        <taxon>Holothuriidae</taxon>
        <taxon>Holothuria</taxon>
    </lineage>
</organism>
<feature type="domain" description="Era-type G" evidence="8">
    <location>
        <begin position="106"/>
        <end position="529"/>
    </location>
</feature>
<feature type="region of interest" description="G2" evidence="6">
    <location>
        <begin position="140"/>
        <end position="144"/>
    </location>
</feature>
<comment type="caution">
    <text evidence="9">The sequence shown here is derived from an EMBL/GenBank/DDBJ whole genome shotgun (WGS) entry which is preliminary data.</text>
</comment>
<feature type="region of interest" description="Disordered" evidence="7">
    <location>
        <begin position="52"/>
        <end position="79"/>
    </location>
</feature>
<dbReference type="NCBIfam" id="TIGR00231">
    <property type="entry name" value="small_GTP"/>
    <property type="match status" value="1"/>
</dbReference>
<evidence type="ECO:0000256" key="1">
    <source>
        <dbReference type="ARBA" id="ARBA00007921"/>
    </source>
</evidence>
<dbReference type="GO" id="GO:0005525">
    <property type="term" value="F:GTP binding"/>
    <property type="evidence" value="ECO:0007669"/>
    <property type="project" value="UniProtKB-UniRule"/>
</dbReference>
<gene>
    <name evidence="9" type="ORF">HOLleu_11047</name>
</gene>
<dbReference type="SUPFAM" id="SSF52540">
    <property type="entry name" value="P-loop containing nucleoside triphosphate hydrolases"/>
    <property type="match status" value="1"/>
</dbReference>
<dbReference type="PANTHER" id="PTHR42698">
    <property type="entry name" value="GTPASE ERA"/>
    <property type="match status" value="1"/>
</dbReference>
<evidence type="ECO:0000256" key="6">
    <source>
        <dbReference type="PROSITE-ProRule" id="PRU01050"/>
    </source>
</evidence>
<evidence type="ECO:0000313" key="10">
    <source>
        <dbReference type="Proteomes" id="UP001152320"/>
    </source>
</evidence>
<evidence type="ECO:0000256" key="3">
    <source>
        <dbReference type="ARBA" id="ARBA00022741"/>
    </source>
</evidence>
<evidence type="ECO:0000256" key="7">
    <source>
        <dbReference type="SAM" id="MobiDB-lite"/>
    </source>
</evidence>
<dbReference type="InterPro" id="IPR030388">
    <property type="entry name" value="G_ERA_dom"/>
</dbReference>
<comment type="similarity">
    <text evidence="1 6">Belongs to the TRAFAC class TrmE-Era-EngA-EngB-Septin-like GTPase superfamily. Era GTPase family.</text>
</comment>
<dbReference type="SUPFAM" id="SSF54814">
    <property type="entry name" value="Prokaryotic type KH domain (KH-domain type II)"/>
    <property type="match status" value="1"/>
</dbReference>
<keyword evidence="10" id="KW-1185">Reference proteome</keyword>
<feature type="region of interest" description="G5" evidence="6">
    <location>
        <begin position="507"/>
        <end position="509"/>
    </location>
</feature>
<feature type="compositionally biased region" description="Polar residues" evidence="7">
    <location>
        <begin position="310"/>
        <end position="320"/>
    </location>
</feature>
<dbReference type="Gene3D" id="3.30.300.20">
    <property type="match status" value="1"/>
</dbReference>
<dbReference type="Pfam" id="PF01926">
    <property type="entry name" value="MMR_HSR1"/>
    <property type="match status" value="1"/>
</dbReference>
<protein>
    <recommendedName>
        <fullName evidence="2">GTPase Era, mitochondrial</fullName>
    </recommendedName>
    <alternativeName>
        <fullName evidence="5">ERA-like protein 1</fullName>
    </alternativeName>
</protein>
<dbReference type="PANTHER" id="PTHR42698:SF1">
    <property type="entry name" value="GTPASE ERA, MITOCHONDRIAL"/>
    <property type="match status" value="1"/>
</dbReference>
<evidence type="ECO:0000259" key="8">
    <source>
        <dbReference type="PROSITE" id="PS51713"/>
    </source>
</evidence>
<dbReference type="PROSITE" id="PS51713">
    <property type="entry name" value="G_ERA"/>
    <property type="match status" value="1"/>
</dbReference>
<evidence type="ECO:0000256" key="5">
    <source>
        <dbReference type="ARBA" id="ARBA00030975"/>
    </source>
</evidence>